<reference evidence="3" key="1">
    <citation type="submission" date="2022-08" db="EMBL/GenBank/DDBJ databases">
        <authorList>
            <consortium name="DOE Joint Genome Institute"/>
            <person name="Min B."/>
            <person name="Riley R."/>
            <person name="Sierra-Patev S."/>
            <person name="Naranjo-Ortiz M."/>
            <person name="Looney B."/>
            <person name="Konkel Z."/>
            <person name="Slot J.C."/>
            <person name="Sakamoto Y."/>
            <person name="Steenwyk J.L."/>
            <person name="Rokas A."/>
            <person name="Carro J."/>
            <person name="Camarero S."/>
            <person name="Ferreira P."/>
            <person name="Molpeceres G."/>
            <person name="Ruiz-Duenas F.J."/>
            <person name="Serrano A."/>
            <person name="Henrissat B."/>
            <person name="Drula E."/>
            <person name="Hughes K.W."/>
            <person name="Mata J.L."/>
            <person name="Ishikawa N.K."/>
            <person name="Vargas-Isla R."/>
            <person name="Ushijima S."/>
            <person name="Smith C.A."/>
            <person name="Ahrendt S."/>
            <person name="Andreopoulos W."/>
            <person name="He G."/>
            <person name="Labutti K."/>
            <person name="Lipzen A."/>
            <person name="Ng V."/>
            <person name="Sandor L."/>
            <person name="Barry K."/>
            <person name="Martinez A.T."/>
            <person name="Xiao Y."/>
            <person name="Gibbons J.G."/>
            <person name="Terashima K."/>
            <person name="Hibbett D.S."/>
            <person name="Grigoriev I.V."/>
        </authorList>
    </citation>
    <scope>NUCLEOTIDE SEQUENCE</scope>
    <source>
        <strain evidence="3">TFB9207</strain>
    </source>
</reference>
<comment type="caution">
    <text evidence="3">The sequence shown here is derived from an EMBL/GenBank/DDBJ whole genome shotgun (WGS) entry which is preliminary data.</text>
</comment>
<dbReference type="AlphaFoldDB" id="A0AA38PLJ1"/>
<dbReference type="Proteomes" id="UP001163846">
    <property type="component" value="Unassembled WGS sequence"/>
</dbReference>
<accession>A0AA38PLJ1</accession>
<dbReference type="EMBL" id="MU805948">
    <property type="protein sequence ID" value="KAJ3844731.1"/>
    <property type="molecule type" value="Genomic_DNA"/>
</dbReference>
<dbReference type="PANTHER" id="PTHR48081:SF31">
    <property type="entry name" value="STERYL ACETYL HYDROLASE MUG81-RELATED"/>
    <property type="match status" value="1"/>
</dbReference>
<gene>
    <name evidence="3" type="ORF">F5878DRAFT_64783</name>
</gene>
<sequence length="398" mass="44734">MTLSSKNKYTAIPMLDESKFASPGWPKYLWIKIKLMLMPLIVVREVLLSPFVSRSQGKPFKRVIGDGPFRFLTDHFSGPELQYILGTSVGVYSSWAREKKLPITIEEVRDGGKLMWIGPKRTDKMLLYCHGGAYMFGVQIFTISFWRYVQQKLEERGVNVGIAIMSYSLVPVAQFPTPLWQTSRAIEHLLTVEKVQPSNLVLVGDSAGGNLVSQVLSSMLHPLFQPPIIPDGTRFRGAYMMSAWVSLTGVYTGRGFPELLPSFTENDYSDIVGSKDLLSWGQTVLDGAPNPSVDSLYLEPINAPYDWYQGLQDIVERVFVSAGGGECLRDANRVFFEKKIKPFHDAAEYFEDERGVHGDPFFDFHVADGPLGGARQQLTPRVVEWVRECFLERGSETG</sequence>
<keyword evidence="1 3" id="KW-0378">Hydrolase</keyword>
<name>A0AA38PLJ1_9AGAR</name>
<keyword evidence="2" id="KW-0812">Transmembrane</keyword>
<proteinExistence type="predicted"/>
<dbReference type="Pfam" id="PF10340">
    <property type="entry name" value="Say1_Mug180"/>
    <property type="match status" value="1"/>
</dbReference>
<evidence type="ECO:0000313" key="3">
    <source>
        <dbReference type="EMBL" id="KAJ3844731.1"/>
    </source>
</evidence>
<dbReference type="InterPro" id="IPR029058">
    <property type="entry name" value="AB_hydrolase_fold"/>
</dbReference>
<dbReference type="PANTHER" id="PTHR48081">
    <property type="entry name" value="AB HYDROLASE SUPERFAMILY PROTEIN C4A8.06C"/>
    <property type="match status" value="1"/>
</dbReference>
<protein>
    <submittedName>
        <fullName evidence="3">Alpha/Beta hydrolase protein</fullName>
    </submittedName>
</protein>
<dbReference type="InterPro" id="IPR019436">
    <property type="entry name" value="Say1-like"/>
</dbReference>
<evidence type="ECO:0000256" key="1">
    <source>
        <dbReference type="ARBA" id="ARBA00022801"/>
    </source>
</evidence>
<keyword evidence="2" id="KW-1133">Transmembrane helix</keyword>
<dbReference type="InterPro" id="IPR050300">
    <property type="entry name" value="GDXG_lipolytic_enzyme"/>
</dbReference>
<dbReference type="GO" id="GO:0016787">
    <property type="term" value="F:hydrolase activity"/>
    <property type="evidence" value="ECO:0007669"/>
    <property type="project" value="UniProtKB-KW"/>
</dbReference>
<keyword evidence="2" id="KW-0472">Membrane</keyword>
<dbReference type="Gene3D" id="3.40.50.1820">
    <property type="entry name" value="alpha/beta hydrolase"/>
    <property type="match status" value="1"/>
</dbReference>
<feature type="transmembrane region" description="Helical" evidence="2">
    <location>
        <begin position="125"/>
        <end position="146"/>
    </location>
</feature>
<organism evidence="3 4">
    <name type="scientific">Lentinula raphanica</name>
    <dbReference type="NCBI Taxonomy" id="153919"/>
    <lineage>
        <taxon>Eukaryota</taxon>
        <taxon>Fungi</taxon>
        <taxon>Dikarya</taxon>
        <taxon>Basidiomycota</taxon>
        <taxon>Agaricomycotina</taxon>
        <taxon>Agaricomycetes</taxon>
        <taxon>Agaricomycetidae</taxon>
        <taxon>Agaricales</taxon>
        <taxon>Marasmiineae</taxon>
        <taxon>Omphalotaceae</taxon>
        <taxon>Lentinula</taxon>
    </lineage>
</organism>
<dbReference type="SUPFAM" id="SSF53474">
    <property type="entry name" value="alpha/beta-Hydrolases"/>
    <property type="match status" value="1"/>
</dbReference>
<evidence type="ECO:0000313" key="4">
    <source>
        <dbReference type="Proteomes" id="UP001163846"/>
    </source>
</evidence>
<evidence type="ECO:0000256" key="2">
    <source>
        <dbReference type="SAM" id="Phobius"/>
    </source>
</evidence>
<keyword evidence="4" id="KW-1185">Reference proteome</keyword>